<protein>
    <submittedName>
        <fullName evidence="2">BGTF surface domain-containing protein</fullName>
    </submittedName>
</protein>
<reference evidence="2 3" key="1">
    <citation type="journal article" date="2019" name="Int. J. Syst. Evol. Microbiol.">
        <title>The Global Catalogue of Microorganisms (GCM) 10K type strain sequencing project: providing services to taxonomists for standard genome sequencing and annotation.</title>
        <authorList>
            <consortium name="The Broad Institute Genomics Platform"/>
            <consortium name="The Broad Institute Genome Sequencing Center for Infectious Disease"/>
            <person name="Wu L."/>
            <person name="Ma J."/>
        </authorList>
    </citation>
    <scope>NUCLEOTIDE SEQUENCE [LARGE SCALE GENOMIC DNA]</scope>
    <source>
        <strain evidence="2 3">DT85</strain>
    </source>
</reference>
<dbReference type="RefSeq" id="WP_276233580.1">
    <property type="nucleotide sequence ID" value="NZ_CP119802.1"/>
</dbReference>
<feature type="compositionally biased region" description="Low complexity" evidence="1">
    <location>
        <begin position="28"/>
        <end position="44"/>
    </location>
</feature>
<dbReference type="GeneID" id="79267142"/>
<evidence type="ECO:0000313" key="2">
    <source>
        <dbReference type="EMBL" id="MFC7235449.1"/>
    </source>
</evidence>
<dbReference type="EMBL" id="JBHTAP010000001">
    <property type="protein sequence ID" value="MFC7235449.1"/>
    <property type="molecule type" value="Genomic_DNA"/>
</dbReference>
<name>A0ABD5ZQG2_9EURY</name>
<accession>A0ABD5ZQG2</accession>
<proteinExistence type="predicted"/>
<keyword evidence="3" id="KW-1185">Reference proteome</keyword>
<dbReference type="Proteomes" id="UP001596398">
    <property type="component" value="Unassembled WGS sequence"/>
</dbReference>
<sequence length="139" mass="14001">MRKVALLLTLAVLVPLTGCNALGGGATATPTATETPTATATATPVEGTSLDYDGDALTLANTTDQRVTGVTDLADGTEVTVRLRASGDSPFLHTDTATVENGTFAATFDLSNVPADTNFVATVTADEVVAETDGEVVAA</sequence>
<gene>
    <name evidence="2" type="ORF">ACFQJ4_09000</name>
</gene>
<comment type="caution">
    <text evidence="2">The sequence shown here is derived from an EMBL/GenBank/DDBJ whole genome shotgun (WGS) entry which is preliminary data.</text>
</comment>
<evidence type="ECO:0000313" key="3">
    <source>
        <dbReference type="Proteomes" id="UP001596398"/>
    </source>
</evidence>
<dbReference type="AlphaFoldDB" id="A0ABD5ZQG2"/>
<evidence type="ECO:0000256" key="1">
    <source>
        <dbReference type="SAM" id="MobiDB-lite"/>
    </source>
</evidence>
<organism evidence="2 3">
    <name type="scientific">Halosegnis marinus</name>
    <dbReference type="NCBI Taxonomy" id="3034023"/>
    <lineage>
        <taxon>Archaea</taxon>
        <taxon>Methanobacteriati</taxon>
        <taxon>Methanobacteriota</taxon>
        <taxon>Stenosarchaea group</taxon>
        <taxon>Halobacteria</taxon>
        <taxon>Halobacteriales</taxon>
        <taxon>Natronomonadaceae</taxon>
        <taxon>Halosegnis</taxon>
    </lineage>
</organism>
<dbReference type="NCBIfam" id="NF045517">
    <property type="entry name" value="halo_surf_dom"/>
    <property type="match status" value="1"/>
</dbReference>
<feature type="region of interest" description="Disordered" evidence="1">
    <location>
        <begin position="28"/>
        <end position="47"/>
    </location>
</feature>